<evidence type="ECO:0000256" key="1">
    <source>
        <dbReference type="ARBA" id="ARBA00022737"/>
    </source>
</evidence>
<evidence type="ECO:0000313" key="3">
    <source>
        <dbReference type="EMBL" id="PON88854.1"/>
    </source>
</evidence>
<reference evidence="4" key="1">
    <citation type="submission" date="2016-06" db="EMBL/GenBank/DDBJ databases">
        <title>Parallel loss of symbiosis genes in relatives of nitrogen-fixing non-legume Parasponia.</title>
        <authorList>
            <person name="Van Velzen R."/>
            <person name="Holmer R."/>
            <person name="Bu F."/>
            <person name="Rutten L."/>
            <person name="Van Zeijl A."/>
            <person name="Liu W."/>
            <person name="Santuari L."/>
            <person name="Cao Q."/>
            <person name="Sharma T."/>
            <person name="Shen D."/>
            <person name="Roswanjaya Y."/>
            <person name="Wardhani T."/>
            <person name="Kalhor M.S."/>
            <person name="Jansen J."/>
            <person name="Van den Hoogen J."/>
            <person name="Gungor B."/>
            <person name="Hartog M."/>
            <person name="Hontelez J."/>
            <person name="Verver J."/>
            <person name="Yang W.-C."/>
            <person name="Schijlen E."/>
            <person name="Repin R."/>
            <person name="Schilthuizen M."/>
            <person name="Schranz E."/>
            <person name="Heidstra R."/>
            <person name="Miyata K."/>
            <person name="Fedorova E."/>
            <person name="Kohlen W."/>
            <person name="Bisseling T."/>
            <person name="Smit S."/>
            <person name="Geurts R."/>
        </authorList>
    </citation>
    <scope>NUCLEOTIDE SEQUENCE [LARGE SCALE GENOMIC DNA]</scope>
    <source>
        <strain evidence="4">cv. RG33-2</strain>
    </source>
</reference>
<proteinExistence type="predicted"/>
<dbReference type="AlphaFoldDB" id="A0A2P5ETI3"/>
<keyword evidence="4" id="KW-1185">Reference proteome</keyword>
<evidence type="ECO:0000313" key="4">
    <source>
        <dbReference type="Proteomes" id="UP000237000"/>
    </source>
</evidence>
<protein>
    <submittedName>
        <fullName evidence="3">Peroxisomal targeting signal 1 receptor family</fullName>
    </submittedName>
</protein>
<accession>A0A2P5ETI3</accession>
<keyword evidence="1" id="KW-0677">Repeat</keyword>
<dbReference type="PANTHER" id="PTHR10130">
    <property type="entry name" value="PEROXISOMAL TARGETING SIGNAL 1 RECEPTOR PEX5"/>
    <property type="match status" value="1"/>
</dbReference>
<organism evidence="3 4">
    <name type="scientific">Trema orientale</name>
    <name type="common">Charcoal tree</name>
    <name type="synonym">Celtis orientalis</name>
    <dbReference type="NCBI Taxonomy" id="63057"/>
    <lineage>
        <taxon>Eukaryota</taxon>
        <taxon>Viridiplantae</taxon>
        <taxon>Streptophyta</taxon>
        <taxon>Embryophyta</taxon>
        <taxon>Tracheophyta</taxon>
        <taxon>Spermatophyta</taxon>
        <taxon>Magnoliopsida</taxon>
        <taxon>eudicotyledons</taxon>
        <taxon>Gunneridae</taxon>
        <taxon>Pentapetalae</taxon>
        <taxon>rosids</taxon>
        <taxon>fabids</taxon>
        <taxon>Rosales</taxon>
        <taxon>Cannabaceae</taxon>
        <taxon>Trema</taxon>
    </lineage>
</organism>
<dbReference type="PANTHER" id="PTHR10130:SF0">
    <property type="entry name" value="GH08708P"/>
    <property type="match status" value="1"/>
</dbReference>
<dbReference type="GO" id="GO:0005052">
    <property type="term" value="F:peroxisome matrix targeting signal-1 binding"/>
    <property type="evidence" value="ECO:0007669"/>
    <property type="project" value="TreeGrafter"/>
</dbReference>
<dbReference type="EMBL" id="JXTC01000101">
    <property type="protein sequence ID" value="PON88854.1"/>
    <property type="molecule type" value="Genomic_DNA"/>
</dbReference>
<keyword evidence="3" id="KW-0675">Receptor</keyword>
<gene>
    <name evidence="3" type="ORF">TorRG33x02_153690</name>
</gene>
<dbReference type="STRING" id="63057.A0A2P5ETI3"/>
<dbReference type="InterPro" id="IPR024111">
    <property type="entry name" value="PEX5/PEX5L"/>
</dbReference>
<dbReference type="GO" id="GO:0005778">
    <property type="term" value="C:peroxisomal membrane"/>
    <property type="evidence" value="ECO:0007669"/>
    <property type="project" value="TreeGrafter"/>
</dbReference>
<dbReference type="Proteomes" id="UP000237000">
    <property type="component" value="Unassembled WGS sequence"/>
</dbReference>
<sequence>MAMRELVSGGAACAVPGSSSSSNPLGALANTLLNNSTKIKERIEEIPQSAGSGSASERPFYEQTHEHLPGSEFDRPFLQPGTQGSDFIGAFRSADHTNLADAWDEIQAPHLTPHHRDASEFHHIYNIQPPTTTLDGPPQRVLSNFLHSFLETSRAGGIPFRPAPLPTLGLSQGDKQCIRDRSSIMARHIFADKGEEFINAQVNALLSSLDIDSNGQAKGPLPARLRELEDYWNESQGIIKPGFHATDGWVAEYSQHRVERGDPEAWAHSFERQHGANGWASEFEQARKY</sequence>
<name>A0A2P5ETI3_TREOI</name>
<dbReference type="OrthoDB" id="10006023at2759"/>
<comment type="caution">
    <text evidence="3">The sequence shown here is derived from an EMBL/GenBank/DDBJ whole genome shotgun (WGS) entry which is preliminary data.</text>
</comment>
<dbReference type="InParanoid" id="A0A2P5ETI3"/>
<dbReference type="GO" id="GO:0005829">
    <property type="term" value="C:cytosol"/>
    <property type="evidence" value="ECO:0007669"/>
    <property type="project" value="TreeGrafter"/>
</dbReference>
<evidence type="ECO:0000256" key="2">
    <source>
        <dbReference type="ARBA" id="ARBA00022803"/>
    </source>
</evidence>
<dbReference type="GO" id="GO:0016560">
    <property type="term" value="P:protein import into peroxisome matrix, docking"/>
    <property type="evidence" value="ECO:0007669"/>
    <property type="project" value="TreeGrafter"/>
</dbReference>
<keyword evidence="2" id="KW-0802">TPR repeat</keyword>